<gene>
    <name evidence="1" type="ORF">BJ138DRAFT_490173</name>
</gene>
<accession>A0ACB8AMC3</accession>
<comment type="caution">
    <text evidence="1">The sequence shown here is derived from an EMBL/GenBank/DDBJ whole genome shotgun (WGS) entry which is preliminary data.</text>
</comment>
<name>A0ACB8AMC3_9AGAM</name>
<evidence type="ECO:0000313" key="1">
    <source>
        <dbReference type="EMBL" id="KAH7914071.1"/>
    </source>
</evidence>
<organism evidence="1 2">
    <name type="scientific">Hygrophoropsis aurantiaca</name>
    <dbReference type="NCBI Taxonomy" id="72124"/>
    <lineage>
        <taxon>Eukaryota</taxon>
        <taxon>Fungi</taxon>
        <taxon>Dikarya</taxon>
        <taxon>Basidiomycota</taxon>
        <taxon>Agaricomycotina</taxon>
        <taxon>Agaricomycetes</taxon>
        <taxon>Agaricomycetidae</taxon>
        <taxon>Boletales</taxon>
        <taxon>Coniophorineae</taxon>
        <taxon>Hygrophoropsidaceae</taxon>
        <taxon>Hygrophoropsis</taxon>
    </lineage>
</organism>
<sequence>MALTVLPFTILNLTSLSMDTGYCKRKKSTSSEAIKVNPAARQTWCRGKIFKEGLAAGVQPSVCSNSVLRAHHWHDDITTFFLCNWERHAS</sequence>
<proteinExistence type="predicted"/>
<keyword evidence="2" id="KW-1185">Reference proteome</keyword>
<evidence type="ECO:0000313" key="2">
    <source>
        <dbReference type="Proteomes" id="UP000790377"/>
    </source>
</evidence>
<dbReference type="EMBL" id="MU267619">
    <property type="protein sequence ID" value="KAH7914071.1"/>
    <property type="molecule type" value="Genomic_DNA"/>
</dbReference>
<reference evidence="1" key="1">
    <citation type="journal article" date="2021" name="New Phytol.">
        <title>Evolutionary innovations through gain and loss of genes in the ectomycorrhizal Boletales.</title>
        <authorList>
            <person name="Wu G."/>
            <person name="Miyauchi S."/>
            <person name="Morin E."/>
            <person name="Kuo A."/>
            <person name="Drula E."/>
            <person name="Varga T."/>
            <person name="Kohler A."/>
            <person name="Feng B."/>
            <person name="Cao Y."/>
            <person name="Lipzen A."/>
            <person name="Daum C."/>
            <person name="Hundley H."/>
            <person name="Pangilinan J."/>
            <person name="Johnson J."/>
            <person name="Barry K."/>
            <person name="LaButti K."/>
            <person name="Ng V."/>
            <person name="Ahrendt S."/>
            <person name="Min B."/>
            <person name="Choi I.G."/>
            <person name="Park H."/>
            <person name="Plett J.M."/>
            <person name="Magnuson J."/>
            <person name="Spatafora J.W."/>
            <person name="Nagy L.G."/>
            <person name="Henrissat B."/>
            <person name="Grigoriev I.V."/>
            <person name="Yang Z.L."/>
            <person name="Xu J."/>
            <person name="Martin F.M."/>
        </authorList>
    </citation>
    <scope>NUCLEOTIDE SEQUENCE</scope>
    <source>
        <strain evidence="1">ATCC 28755</strain>
    </source>
</reference>
<protein>
    <submittedName>
        <fullName evidence="1">Uncharacterized protein</fullName>
    </submittedName>
</protein>
<dbReference type="Proteomes" id="UP000790377">
    <property type="component" value="Unassembled WGS sequence"/>
</dbReference>